<comment type="caution">
    <text evidence="2">The sequence shown here is derived from an EMBL/GenBank/DDBJ whole genome shotgun (WGS) entry which is preliminary data.</text>
</comment>
<reference evidence="2" key="1">
    <citation type="journal article" date="2014" name="Front. Microbiol.">
        <title>High frequency of phylogenetically diverse reductive dehalogenase-homologous genes in deep subseafloor sedimentary metagenomes.</title>
        <authorList>
            <person name="Kawai M."/>
            <person name="Futagami T."/>
            <person name="Toyoda A."/>
            <person name="Takaki Y."/>
            <person name="Nishi S."/>
            <person name="Hori S."/>
            <person name="Arai W."/>
            <person name="Tsubouchi T."/>
            <person name="Morono Y."/>
            <person name="Uchiyama I."/>
            <person name="Ito T."/>
            <person name="Fujiyama A."/>
            <person name="Inagaki F."/>
            <person name="Takami H."/>
        </authorList>
    </citation>
    <scope>NUCLEOTIDE SEQUENCE</scope>
    <source>
        <strain evidence="2">Expedition CK06-06</strain>
    </source>
</reference>
<organism evidence="2">
    <name type="scientific">marine sediment metagenome</name>
    <dbReference type="NCBI Taxonomy" id="412755"/>
    <lineage>
        <taxon>unclassified sequences</taxon>
        <taxon>metagenomes</taxon>
        <taxon>ecological metagenomes</taxon>
    </lineage>
</organism>
<evidence type="ECO:0000259" key="1">
    <source>
        <dbReference type="Pfam" id="PF12867"/>
    </source>
</evidence>
<dbReference type="EMBL" id="BARS01033924">
    <property type="protein sequence ID" value="GAG16493.1"/>
    <property type="molecule type" value="Genomic_DNA"/>
</dbReference>
<dbReference type="InterPro" id="IPR034660">
    <property type="entry name" value="DinB/YfiT-like"/>
</dbReference>
<dbReference type="InterPro" id="IPR024775">
    <property type="entry name" value="DinB-like"/>
</dbReference>
<dbReference type="AlphaFoldDB" id="X0VVN8"/>
<name>X0VVN8_9ZZZZ</name>
<dbReference type="Gene3D" id="1.20.120.450">
    <property type="entry name" value="dinb family like domain"/>
    <property type="match status" value="1"/>
</dbReference>
<protein>
    <recommendedName>
        <fullName evidence="1">DinB-like domain-containing protein</fullName>
    </recommendedName>
</protein>
<sequence>MDLDHLVSQMAEDAQRIRVLVDGISDRQAHWKPDPASWSILEVVSHLLDEEKEDFRVRIDFTLHRPDEPWPGIDPEGWVTQRKYNERDLGATVEGFLTAREESLAWLRGLSSPNWDEARDAPFGRITAGDVFTSWV</sequence>
<gene>
    <name evidence="2" type="ORF">S01H1_52485</name>
</gene>
<accession>X0VVN8</accession>
<evidence type="ECO:0000313" key="2">
    <source>
        <dbReference type="EMBL" id="GAG16493.1"/>
    </source>
</evidence>
<dbReference type="SUPFAM" id="SSF109854">
    <property type="entry name" value="DinB/YfiT-like putative metalloenzymes"/>
    <property type="match status" value="1"/>
</dbReference>
<dbReference type="Pfam" id="PF12867">
    <property type="entry name" value="DinB_2"/>
    <property type="match status" value="1"/>
</dbReference>
<feature type="non-terminal residue" evidence="2">
    <location>
        <position position="136"/>
    </location>
</feature>
<feature type="domain" description="DinB-like" evidence="1">
    <location>
        <begin position="12"/>
        <end position="132"/>
    </location>
</feature>
<proteinExistence type="predicted"/>